<gene>
    <name evidence="8" type="ORF">CTAYLR_006055</name>
</gene>
<dbReference type="Gene3D" id="1.20.1250.20">
    <property type="entry name" value="MFS general substrate transporter like domains"/>
    <property type="match status" value="1"/>
</dbReference>
<dbReference type="SUPFAM" id="SSF64268">
    <property type="entry name" value="PX domain"/>
    <property type="match status" value="1"/>
</dbReference>
<proteinExistence type="predicted"/>
<dbReference type="InterPro" id="IPR036259">
    <property type="entry name" value="MFS_trans_sf"/>
</dbReference>
<feature type="compositionally biased region" description="Basic and acidic residues" evidence="5">
    <location>
        <begin position="1369"/>
        <end position="1393"/>
    </location>
</feature>
<dbReference type="Proteomes" id="UP001230188">
    <property type="component" value="Unassembled WGS sequence"/>
</dbReference>
<evidence type="ECO:0000256" key="2">
    <source>
        <dbReference type="ARBA" id="ARBA00022989"/>
    </source>
</evidence>
<dbReference type="Gene3D" id="3.30.1520.10">
    <property type="entry name" value="Phox-like domain"/>
    <property type="match status" value="1"/>
</dbReference>
<feature type="transmembrane region" description="Helical" evidence="6">
    <location>
        <begin position="21"/>
        <end position="44"/>
    </location>
</feature>
<evidence type="ECO:0000259" key="7">
    <source>
        <dbReference type="Pfam" id="PF00787"/>
    </source>
</evidence>
<protein>
    <recommendedName>
        <fullName evidence="7">PX domain-containing protein</fullName>
    </recommendedName>
</protein>
<feature type="compositionally biased region" description="Low complexity" evidence="5">
    <location>
        <begin position="1603"/>
        <end position="1646"/>
    </location>
</feature>
<feature type="region of interest" description="Disordered" evidence="5">
    <location>
        <begin position="1369"/>
        <end position="1397"/>
    </location>
</feature>
<keyword evidence="3 6" id="KW-0472">Membrane</keyword>
<name>A0AAD7UL33_9STRA</name>
<feature type="region of interest" description="Disordered" evidence="5">
    <location>
        <begin position="430"/>
        <end position="458"/>
    </location>
</feature>
<dbReference type="InterPro" id="IPR036871">
    <property type="entry name" value="PX_dom_sf"/>
</dbReference>
<dbReference type="Pfam" id="PF00787">
    <property type="entry name" value="PX"/>
    <property type="match status" value="1"/>
</dbReference>
<evidence type="ECO:0000256" key="5">
    <source>
        <dbReference type="SAM" id="MobiDB-lite"/>
    </source>
</evidence>
<feature type="transmembrane region" description="Helical" evidence="6">
    <location>
        <begin position="180"/>
        <end position="200"/>
    </location>
</feature>
<sequence>MDSHKLGMNEQTWKHGIRIGVYGWAFFGVGWALALPGAALTFLASNVRQKEAALGVLFTARGAAYATSSLVGGVLGETVSAVESGAHYLMSIAMGVAAVGMWCAARATSVGWLGLALTGTSVAMGFLDTVGNVATLRSCERIRVGASASMSVVHACFGMGCVAAPAVTRHAFKHDPSAELSAFNASALVCAGCAVALCLVPGVSLKSAKQAPASADARKGCASSASWTATGVAACVLIFTYVGVEQGTGALLSTWAYRSIGRGRRRALDLAAMLWVAMVSGRLAAGLTVPDDLRADVLVIVATMVATSCGFALATANSTALGNSALAVVVFLLGAAYGPIYPVAFARLEARLGGGLSSTFGGVVVAMGGLGEMALPLLIFRAWHAYGAIAYGLSIAFLSLLCVVCWCLVLVTTSRSQLEVLRSQAGATPAGLGSLRRRRHQSQHASGGRPSYVPLRDHQQQQHPSMLLDLEIEESGDEEGAGHDRGTEQWVIERRYSALFDFHKKAESRGAEDHGHPFPGKQLIGKELSPDQEAGRLRALEVYLQATCDAARGLEALTLLEEFFETDRGESPPDSSEACGKLASLSAAVKARDVEIGRLSKANESARAEVAALKRRLEEAGPRLARASWTAVARLVGRREHARLAKAWRLWVGSGLASLERQAAAAAAAAAARDDLARVERASVEAAWRERLEAREADLTSKLEEEAAVRAATKDEASRFARELDAARNAADRERAAAAANDARFAFLESERETEVLRLEAAIADRDAELERDSGALRTKIADREAELEAAREDAAARDAEIRTVAAELEEARAMVSRLEAAAADRGADLEKTRADLESVEATKTRELEEVRADLARVDRIKTRELEKARADLKRSEAAVAARDAELEALREATSVEREATDHAATTKAAEMASIRCELEAVRARLDDAVAESARAAAEREASDHAATTKAAEAAAARGELEALRAQFDDAVAERARVAAEREAAANAAATKAAEAAAARGELEALRAQFDDAVAERARVAAEREATGHAAATKSAEAAAVRGELEALRARFDDVVTERARLAAERDAADHAAATKAAEAAAARGELEVLRSRFDDAAADHARSAAELRAEADARCDAADRERGAAAAVEHLAEIERLRKALADARHREHVHETQTFAYDETLRADLAAAREALERADAEVAALRVTDAKRRGELETLRAARADDQRAHATSQADLRAELEAQHAETKRQAEVDSASLRSQLDDLARAAERLDDDGVQLAATTAALDAAKRELAALRLDHASALRVEASRSVANLEASSDLEREAEARRSMELRELRARLAAAVAERDVEAARAARLDSELKAREAAGEAFEDARESLIEGLRQDLAEQAEQRERVERELEESRDRDRDREAAEQASVRAEIAALRADLAMRRKHTPPVTPPQVSDDDLQDSGKVDLHLARERMSREITQLIECHEREKEDLEVRERDILRYTSELRTALENAPDRILPSIPKSLRQRGPLQPRNDANFLGLRTITDAAVKAANPLSKLWNNTANAQVDDVAARLRDCASVVITNSNLGLAMNFLSEEEDSLGQPAEKDDDDDDDHVKEEDSDLTHQPVIMVPSSSVSSSASPASSAASVEQASSSSSSSSSEGASSSAEGASSSA</sequence>
<evidence type="ECO:0000256" key="1">
    <source>
        <dbReference type="ARBA" id="ARBA00022692"/>
    </source>
</evidence>
<feature type="coiled-coil region" evidence="4">
    <location>
        <begin position="1128"/>
        <end position="1187"/>
    </location>
</feature>
<accession>A0AAD7UL33</accession>
<evidence type="ECO:0000313" key="8">
    <source>
        <dbReference type="EMBL" id="KAJ8609139.1"/>
    </source>
</evidence>
<organism evidence="8 9">
    <name type="scientific">Chrysophaeum taylorii</name>
    <dbReference type="NCBI Taxonomy" id="2483200"/>
    <lineage>
        <taxon>Eukaryota</taxon>
        <taxon>Sar</taxon>
        <taxon>Stramenopiles</taxon>
        <taxon>Ochrophyta</taxon>
        <taxon>Pelagophyceae</taxon>
        <taxon>Pelagomonadales</taxon>
        <taxon>Pelagomonadaceae</taxon>
        <taxon>Chrysophaeum</taxon>
    </lineage>
</organism>
<dbReference type="SUPFAM" id="SSF103473">
    <property type="entry name" value="MFS general substrate transporter"/>
    <property type="match status" value="1"/>
</dbReference>
<keyword evidence="1 6" id="KW-0812">Transmembrane</keyword>
<keyword evidence="9" id="KW-1185">Reference proteome</keyword>
<dbReference type="PANTHER" id="PTHR23121:SF9">
    <property type="entry name" value="SODIUM-DEPENDENT GLUCOSE TRANSPORTER 1"/>
    <property type="match status" value="1"/>
</dbReference>
<feature type="transmembrane region" description="Helical" evidence="6">
    <location>
        <begin position="297"/>
        <end position="314"/>
    </location>
</feature>
<feature type="transmembrane region" description="Helical" evidence="6">
    <location>
        <begin position="56"/>
        <end position="76"/>
    </location>
</feature>
<feature type="domain" description="PX" evidence="7">
    <location>
        <begin position="487"/>
        <end position="566"/>
    </location>
</feature>
<keyword evidence="4" id="KW-0175">Coiled coil</keyword>
<feature type="transmembrane region" description="Helical" evidence="6">
    <location>
        <begin position="148"/>
        <end position="168"/>
    </location>
</feature>
<dbReference type="InterPro" id="IPR001683">
    <property type="entry name" value="PX_dom"/>
</dbReference>
<feature type="coiled-coil region" evidence="4">
    <location>
        <begin position="689"/>
        <end position="730"/>
    </location>
</feature>
<feature type="region of interest" description="Disordered" evidence="5">
    <location>
        <begin position="1411"/>
        <end position="1430"/>
    </location>
</feature>
<feature type="region of interest" description="Disordered" evidence="5">
    <location>
        <begin position="1568"/>
        <end position="1646"/>
    </location>
</feature>
<keyword evidence="2 6" id="KW-1133">Transmembrane helix</keyword>
<feature type="transmembrane region" description="Helical" evidence="6">
    <location>
        <begin position="113"/>
        <end position="136"/>
    </location>
</feature>
<evidence type="ECO:0000256" key="4">
    <source>
        <dbReference type="SAM" id="Coils"/>
    </source>
</evidence>
<feature type="coiled-coil region" evidence="4">
    <location>
        <begin position="1228"/>
        <end position="1286"/>
    </location>
</feature>
<dbReference type="CDD" id="cd06093">
    <property type="entry name" value="PX_domain"/>
    <property type="match status" value="1"/>
</dbReference>
<dbReference type="EMBL" id="JAQMWT010000149">
    <property type="protein sequence ID" value="KAJ8609139.1"/>
    <property type="molecule type" value="Genomic_DNA"/>
</dbReference>
<feature type="transmembrane region" description="Helical" evidence="6">
    <location>
        <begin position="321"/>
        <end position="340"/>
    </location>
</feature>
<reference evidence="8" key="1">
    <citation type="submission" date="2023-01" db="EMBL/GenBank/DDBJ databases">
        <title>Metagenome sequencing of chrysophaentin producing Chrysophaeum taylorii.</title>
        <authorList>
            <person name="Davison J."/>
            <person name="Bewley C."/>
        </authorList>
    </citation>
    <scope>NUCLEOTIDE SEQUENCE</scope>
    <source>
        <strain evidence="8">NIES-1699</strain>
    </source>
</reference>
<dbReference type="PANTHER" id="PTHR23121">
    <property type="entry name" value="SODIUM-DEPENDENT GLUCOSE TRANSPORTER 1"/>
    <property type="match status" value="1"/>
</dbReference>
<feature type="coiled-coil region" evidence="4">
    <location>
        <begin position="802"/>
        <end position="1065"/>
    </location>
</feature>
<evidence type="ECO:0000256" key="3">
    <source>
        <dbReference type="ARBA" id="ARBA00023136"/>
    </source>
</evidence>
<feature type="transmembrane region" description="Helical" evidence="6">
    <location>
        <begin position="88"/>
        <end position="107"/>
    </location>
</feature>
<feature type="transmembrane region" description="Helical" evidence="6">
    <location>
        <begin position="389"/>
        <end position="411"/>
    </location>
</feature>
<evidence type="ECO:0000256" key="6">
    <source>
        <dbReference type="SAM" id="Phobius"/>
    </source>
</evidence>
<dbReference type="GO" id="GO:0035091">
    <property type="term" value="F:phosphatidylinositol binding"/>
    <property type="evidence" value="ECO:0007669"/>
    <property type="project" value="InterPro"/>
</dbReference>
<feature type="transmembrane region" description="Helical" evidence="6">
    <location>
        <begin position="360"/>
        <end position="380"/>
    </location>
</feature>
<comment type="caution">
    <text evidence="8">The sequence shown here is derived from an EMBL/GenBank/DDBJ whole genome shotgun (WGS) entry which is preliminary data.</text>
</comment>
<evidence type="ECO:0000313" key="9">
    <source>
        <dbReference type="Proteomes" id="UP001230188"/>
    </source>
</evidence>